<keyword evidence="1" id="KW-1133">Transmembrane helix</keyword>
<dbReference type="Proteomes" id="UP000177785">
    <property type="component" value="Unassembled WGS sequence"/>
</dbReference>
<keyword evidence="1" id="KW-0472">Membrane</keyword>
<feature type="transmembrane region" description="Helical" evidence="1">
    <location>
        <begin position="16"/>
        <end position="33"/>
    </location>
</feature>
<dbReference type="EMBL" id="MHNL01000006">
    <property type="protein sequence ID" value="OGZ45536.1"/>
    <property type="molecule type" value="Genomic_DNA"/>
</dbReference>
<evidence type="ECO:0000256" key="1">
    <source>
        <dbReference type="SAM" id="Phobius"/>
    </source>
</evidence>
<feature type="transmembrane region" description="Helical" evidence="1">
    <location>
        <begin position="190"/>
        <end position="214"/>
    </location>
</feature>
<reference evidence="2 3" key="1">
    <citation type="journal article" date="2016" name="Nat. Commun.">
        <title>Thousands of microbial genomes shed light on interconnected biogeochemical processes in an aquifer system.</title>
        <authorList>
            <person name="Anantharaman K."/>
            <person name="Brown C.T."/>
            <person name="Hug L.A."/>
            <person name="Sharon I."/>
            <person name="Castelle C.J."/>
            <person name="Probst A.J."/>
            <person name="Thomas B.C."/>
            <person name="Singh A."/>
            <person name="Wilkins M.J."/>
            <person name="Karaoz U."/>
            <person name="Brodie E.L."/>
            <person name="Williams K.H."/>
            <person name="Hubbard S.S."/>
            <person name="Banfield J.F."/>
        </authorList>
    </citation>
    <scope>NUCLEOTIDE SEQUENCE [LARGE SCALE GENOMIC DNA]</scope>
</reference>
<name>A0A1G2G5J8_9BACT</name>
<keyword evidence="1" id="KW-0812">Transmembrane</keyword>
<protein>
    <submittedName>
        <fullName evidence="2">Uncharacterized protein</fullName>
    </submittedName>
</protein>
<dbReference type="STRING" id="1802115.A2756_00765"/>
<evidence type="ECO:0000313" key="2">
    <source>
        <dbReference type="EMBL" id="OGZ45536.1"/>
    </source>
</evidence>
<gene>
    <name evidence="2" type="ORF">A2756_00765</name>
</gene>
<dbReference type="AlphaFoldDB" id="A0A1G2G5J8"/>
<accession>A0A1G2G5J8</accession>
<proteinExistence type="predicted"/>
<comment type="caution">
    <text evidence="2">The sequence shown here is derived from an EMBL/GenBank/DDBJ whole genome shotgun (WGS) entry which is preliminary data.</text>
</comment>
<evidence type="ECO:0000313" key="3">
    <source>
        <dbReference type="Proteomes" id="UP000177785"/>
    </source>
</evidence>
<sequence length="222" mass="25383">MENKPKNQYKLNKQTLRIFLFFLTPLLVTLYLYPFKEETIFKGGLNRPQADLILSNVDLLSNAPTFKNFIANAISLPLSLDWYEVSIVNNSYMEIPGCLELESSITSFSVKGYSENYYSNLNSFKDVGVVGAYGLRRGERAFFVVSSSKPFSINGGLIMGGGCKRLVNVKSNPYENRTSGDFYITYKPYWVAWFARFFVICLFWIFLFSSLLAVKNWMKGNS</sequence>
<organism evidence="2 3">
    <name type="scientific">Candidatus Ryanbacteria bacterium RIFCSPHIGHO2_01_FULL_48_27</name>
    <dbReference type="NCBI Taxonomy" id="1802115"/>
    <lineage>
        <taxon>Bacteria</taxon>
        <taxon>Candidatus Ryaniibacteriota</taxon>
    </lineage>
</organism>